<keyword evidence="8 16" id="KW-0106">Calcium</keyword>
<evidence type="ECO:0000256" key="18">
    <source>
        <dbReference type="PIRSR" id="PIRSR600823-5"/>
    </source>
</evidence>
<comment type="function">
    <text evidence="3">Removal of H(2)O(2), oxidation of toxic reductants, biosynthesis and degradation of lignin, suberization, auxin catabolism, response to environmental stresses such as wounding, pathogen attack and oxidative stress. These functions might be dependent on each isozyme/isoform in each plant tissue.</text>
</comment>
<dbReference type="CDD" id="cd00693">
    <property type="entry name" value="secretory_peroxidase"/>
    <property type="match status" value="1"/>
</dbReference>
<organism evidence="21 22">
    <name type="scientific">Senna tora</name>
    <dbReference type="NCBI Taxonomy" id="362788"/>
    <lineage>
        <taxon>Eukaryota</taxon>
        <taxon>Viridiplantae</taxon>
        <taxon>Streptophyta</taxon>
        <taxon>Embryophyta</taxon>
        <taxon>Tracheophyta</taxon>
        <taxon>Spermatophyta</taxon>
        <taxon>Magnoliopsida</taxon>
        <taxon>eudicotyledons</taxon>
        <taxon>Gunneridae</taxon>
        <taxon>Pentapetalae</taxon>
        <taxon>rosids</taxon>
        <taxon>fabids</taxon>
        <taxon>Fabales</taxon>
        <taxon>Fabaceae</taxon>
        <taxon>Caesalpinioideae</taxon>
        <taxon>Cassia clade</taxon>
        <taxon>Senna</taxon>
    </lineage>
</organism>
<dbReference type="FunFam" id="1.10.520.10:FF:000001">
    <property type="entry name" value="Peroxidase"/>
    <property type="match status" value="1"/>
</dbReference>
<evidence type="ECO:0000256" key="5">
    <source>
        <dbReference type="ARBA" id="ARBA00022559"/>
    </source>
</evidence>
<reference evidence="21" key="1">
    <citation type="submission" date="2020-09" db="EMBL/GenBank/DDBJ databases">
        <title>Genome-Enabled Discovery of Anthraquinone Biosynthesis in Senna tora.</title>
        <authorList>
            <person name="Kang S.-H."/>
            <person name="Pandey R.P."/>
            <person name="Lee C.-M."/>
            <person name="Sim J.-S."/>
            <person name="Jeong J.-T."/>
            <person name="Choi B.-S."/>
            <person name="Jung M."/>
            <person name="Ginzburg D."/>
            <person name="Zhao K."/>
            <person name="Won S.Y."/>
            <person name="Oh T.-J."/>
            <person name="Yu Y."/>
            <person name="Kim N.-H."/>
            <person name="Lee O.R."/>
            <person name="Lee T.-H."/>
            <person name="Bashyal P."/>
            <person name="Kim T.-S."/>
            <person name="Lee W.-H."/>
            <person name="Kawkins C."/>
            <person name="Kim C.-K."/>
            <person name="Kim J.S."/>
            <person name="Ahn B.O."/>
            <person name="Rhee S.Y."/>
            <person name="Sohng J.K."/>
        </authorList>
    </citation>
    <scope>NUCLEOTIDE SEQUENCE</scope>
    <source>
        <tissue evidence="21">Leaf</tissue>
    </source>
</reference>
<keyword evidence="6" id="KW-0349">Heme</keyword>
<evidence type="ECO:0000256" key="14">
    <source>
        <dbReference type="PIRSR" id="PIRSR600823-1"/>
    </source>
</evidence>
<evidence type="ECO:0000256" key="8">
    <source>
        <dbReference type="ARBA" id="ARBA00022837"/>
    </source>
</evidence>
<dbReference type="PRINTS" id="PR00458">
    <property type="entry name" value="PEROXIDASE"/>
</dbReference>
<evidence type="ECO:0000256" key="11">
    <source>
        <dbReference type="ARBA" id="ARBA00023157"/>
    </source>
</evidence>
<dbReference type="PANTHER" id="PTHR31388:SF115">
    <property type="entry name" value="PEROXIDASE 5"/>
    <property type="match status" value="1"/>
</dbReference>
<sequence>MLVVLVLGTTCEAQLSSTFYDNTCPTALSTIRTVIRKAVSKERRMAASLIRLHFHDCFVHGCDASILLDDSSAFESEKTAGPNVNSVRGYNVIDQAKTEVEKICPGVVSCADILAVAARDASFSVGGPSWTVKLGRRDSTSAYKQLASSDLPSFRDSLQVLIDRFDTKGLSPRDMVALSGQAQCFTFRDRIYNNNSSDIEVGFATKRQGSCPLASSPSNDQKLAPLDLVTPNSFDNNYFKNLIQKKGLLPSDQVLYNGGSTDNVVLEYSKNPTTFKSDFASAMIKMGDIEPLVGSAGIGCDASILLDDSSIFESEKTAGSHTIGQAQCFTFHDRIYNNNNSNIDVGFATKCQGSCPLASSANNDEKLAPLDLVTPNSFDNNYFKNLIRKKGLLPSDQVLYNGGSTYNVVLEYSKNPTTFKSDFASSMIKMRDIEPLLGSAGIVTSEIEKDRLKIVVQTLKNDSPPSSMDFHPTLHTLILGCSHKKEQVNAREYNIAF</sequence>
<accession>A0A834WBS4</accession>
<comment type="cofactor">
    <cofactor evidence="16">
        <name>Ca(2+)</name>
        <dbReference type="ChEBI" id="CHEBI:29108"/>
    </cofactor>
    <text evidence="16">Binds 2 calcium ions per subunit.</text>
</comment>
<feature type="binding site" evidence="16">
    <location>
        <position position="65"/>
    </location>
    <ligand>
        <name>Ca(2+)</name>
        <dbReference type="ChEBI" id="CHEBI:29108"/>
        <label>1</label>
    </ligand>
</feature>
<dbReference type="InterPro" id="IPR019794">
    <property type="entry name" value="Peroxidases_AS"/>
</dbReference>
<feature type="active site" description="Proton acceptor" evidence="14">
    <location>
        <position position="55"/>
    </location>
</feature>
<dbReference type="FunFam" id="1.10.420.10:FF:000006">
    <property type="entry name" value="Peroxidase"/>
    <property type="match status" value="1"/>
</dbReference>
<dbReference type="PRINTS" id="PR00461">
    <property type="entry name" value="PLPEROXIDASE"/>
</dbReference>
<evidence type="ECO:0000256" key="17">
    <source>
        <dbReference type="PIRSR" id="PIRSR600823-4"/>
    </source>
</evidence>
<keyword evidence="7 16" id="KW-0479">Metal-binding</keyword>
<evidence type="ECO:0000256" key="2">
    <source>
        <dbReference type="ARBA" id="ARBA00001970"/>
    </source>
</evidence>
<dbReference type="InterPro" id="IPR002016">
    <property type="entry name" value="Haem_peroxidase"/>
</dbReference>
<dbReference type="Pfam" id="PF00141">
    <property type="entry name" value="peroxidase"/>
    <property type="match status" value="2"/>
</dbReference>
<feature type="domain" description="Plant heme peroxidase family profile" evidence="20">
    <location>
        <begin position="299"/>
        <end position="450"/>
    </location>
</feature>
<feature type="binding site" evidence="16">
    <location>
        <position position="235"/>
    </location>
    <ligand>
        <name>Ca(2+)</name>
        <dbReference type="ChEBI" id="CHEBI:29108"/>
        <label>2</label>
    </ligand>
</feature>
<comment type="similarity">
    <text evidence="19">Belongs to the peroxidase family.</text>
</comment>
<evidence type="ECO:0000259" key="20">
    <source>
        <dbReference type="PROSITE" id="PS50873"/>
    </source>
</evidence>
<proteinExistence type="inferred from homology"/>
<dbReference type="AlphaFoldDB" id="A0A834WBS4"/>
<evidence type="ECO:0000256" key="19">
    <source>
        <dbReference type="RuleBase" id="RU004241"/>
    </source>
</evidence>
<feature type="binding site" evidence="16">
    <location>
        <position position="77"/>
    </location>
    <ligand>
        <name>Ca(2+)</name>
        <dbReference type="ChEBI" id="CHEBI:29108"/>
        <label>1</label>
    </ligand>
</feature>
<evidence type="ECO:0000256" key="10">
    <source>
        <dbReference type="ARBA" id="ARBA00023004"/>
    </source>
</evidence>
<evidence type="ECO:0000256" key="15">
    <source>
        <dbReference type="PIRSR" id="PIRSR600823-2"/>
    </source>
</evidence>
<evidence type="ECO:0000256" key="4">
    <source>
        <dbReference type="ARBA" id="ARBA00012313"/>
    </source>
</evidence>
<evidence type="ECO:0000313" key="22">
    <source>
        <dbReference type="Proteomes" id="UP000634136"/>
    </source>
</evidence>
<dbReference type="EC" id="1.11.1.7" evidence="4"/>
<gene>
    <name evidence="21" type="ORF">G2W53_032390</name>
</gene>
<keyword evidence="12" id="KW-0325">Glycoprotein</keyword>
<dbReference type="Gene3D" id="1.10.520.10">
    <property type="match status" value="1"/>
</dbReference>
<dbReference type="GO" id="GO:0042744">
    <property type="term" value="P:hydrogen peroxide catabolic process"/>
    <property type="evidence" value="ECO:0007669"/>
    <property type="project" value="UniProtKB-KW"/>
</dbReference>
<dbReference type="OrthoDB" id="2113341at2759"/>
<keyword evidence="11 18" id="KW-1015">Disulfide bond</keyword>
<comment type="caution">
    <text evidence="21">The sequence shown here is derived from an EMBL/GenBank/DDBJ whole genome shotgun (WGS) entry which is preliminary data.</text>
</comment>
<feature type="disulfide bond" evidence="18">
    <location>
        <begin position="57"/>
        <end position="62"/>
    </location>
</feature>
<feature type="domain" description="Plant heme peroxidase family profile" evidence="20">
    <location>
        <begin position="14"/>
        <end position="297"/>
    </location>
</feature>
<feature type="site" description="Transition state stabilizer" evidence="17">
    <location>
        <position position="51"/>
    </location>
</feature>
<dbReference type="Proteomes" id="UP000634136">
    <property type="component" value="Unassembled WGS sequence"/>
</dbReference>
<dbReference type="FunFam" id="1.10.420.10:FF:000001">
    <property type="entry name" value="Peroxidase"/>
    <property type="match status" value="1"/>
</dbReference>
<evidence type="ECO:0000256" key="12">
    <source>
        <dbReference type="ARBA" id="ARBA00023180"/>
    </source>
</evidence>
<evidence type="ECO:0000256" key="6">
    <source>
        <dbReference type="ARBA" id="ARBA00022617"/>
    </source>
</evidence>
<dbReference type="SUPFAM" id="SSF48113">
    <property type="entry name" value="Heme-dependent peroxidases"/>
    <property type="match status" value="2"/>
</dbReference>
<evidence type="ECO:0000256" key="1">
    <source>
        <dbReference type="ARBA" id="ARBA00000189"/>
    </source>
</evidence>
<feature type="disulfide bond" evidence="18">
    <location>
        <begin position="24"/>
        <end position="104"/>
    </location>
</feature>
<feature type="binding site" evidence="16">
    <location>
        <position position="230"/>
    </location>
    <ligand>
        <name>Ca(2+)</name>
        <dbReference type="ChEBI" id="CHEBI:29108"/>
        <label>2</label>
    </ligand>
</feature>
<feature type="binding site" evidence="16">
    <location>
        <position position="63"/>
    </location>
    <ligand>
        <name>Ca(2+)</name>
        <dbReference type="ChEBI" id="CHEBI:29108"/>
        <label>1</label>
    </ligand>
</feature>
<name>A0A834WBS4_9FABA</name>
<feature type="binding site" evidence="16">
    <location>
        <position position="227"/>
    </location>
    <ligand>
        <name>Ca(2+)</name>
        <dbReference type="ChEBI" id="CHEBI:29108"/>
        <label>2</label>
    </ligand>
</feature>
<dbReference type="GO" id="GO:0140825">
    <property type="term" value="F:lactoperoxidase activity"/>
    <property type="evidence" value="ECO:0007669"/>
    <property type="project" value="UniProtKB-EC"/>
</dbReference>
<comment type="catalytic activity">
    <reaction evidence="1">
        <text>2 a phenolic donor + H2O2 = 2 a phenolic radical donor + 2 H2O</text>
        <dbReference type="Rhea" id="RHEA:56136"/>
        <dbReference type="ChEBI" id="CHEBI:15377"/>
        <dbReference type="ChEBI" id="CHEBI:16240"/>
        <dbReference type="ChEBI" id="CHEBI:139520"/>
        <dbReference type="ChEBI" id="CHEBI:139521"/>
        <dbReference type="EC" id="1.11.1.7"/>
    </reaction>
</comment>
<keyword evidence="9" id="KW-0560">Oxidoreductase</keyword>
<dbReference type="GO" id="GO:0020037">
    <property type="term" value="F:heme binding"/>
    <property type="evidence" value="ECO:0007669"/>
    <property type="project" value="InterPro"/>
</dbReference>
<dbReference type="EMBL" id="JAAIUW010000010">
    <property type="protein sequence ID" value="KAF7811414.1"/>
    <property type="molecule type" value="Genomic_DNA"/>
</dbReference>
<dbReference type="InterPro" id="IPR010255">
    <property type="entry name" value="Haem_peroxidase_sf"/>
</dbReference>
<evidence type="ECO:0000256" key="9">
    <source>
        <dbReference type="ARBA" id="ARBA00023002"/>
    </source>
</evidence>
<keyword evidence="10" id="KW-0408">Iron</keyword>
<keyword evidence="5 21" id="KW-0575">Peroxidase</keyword>
<keyword evidence="13" id="KW-0376">Hydrogen peroxide</keyword>
<feature type="binding site" evidence="16">
    <location>
        <position position="59"/>
    </location>
    <ligand>
        <name>Ca(2+)</name>
        <dbReference type="ChEBI" id="CHEBI:29108"/>
        <label>1</label>
    </ligand>
</feature>
<dbReference type="InterPro" id="IPR000823">
    <property type="entry name" value="Peroxidase_pln"/>
</dbReference>
<evidence type="ECO:0000256" key="7">
    <source>
        <dbReference type="ARBA" id="ARBA00022723"/>
    </source>
</evidence>
<dbReference type="PROSITE" id="PS50873">
    <property type="entry name" value="PEROXIDASE_4"/>
    <property type="match status" value="2"/>
</dbReference>
<comment type="cofactor">
    <cofactor evidence="2">
        <name>heme b</name>
        <dbReference type="ChEBI" id="CHEBI:60344"/>
    </cofactor>
</comment>
<feature type="binding site" evidence="16">
    <location>
        <position position="61"/>
    </location>
    <ligand>
        <name>Ca(2+)</name>
        <dbReference type="ChEBI" id="CHEBI:29108"/>
        <label>1</label>
    </ligand>
</feature>
<dbReference type="GO" id="GO:0006979">
    <property type="term" value="P:response to oxidative stress"/>
    <property type="evidence" value="ECO:0007669"/>
    <property type="project" value="InterPro"/>
</dbReference>
<evidence type="ECO:0000313" key="21">
    <source>
        <dbReference type="EMBL" id="KAF7811414.1"/>
    </source>
</evidence>
<dbReference type="Gene3D" id="1.10.420.10">
    <property type="entry name" value="Peroxidase, domain 2"/>
    <property type="match status" value="2"/>
</dbReference>
<dbReference type="InterPro" id="IPR033905">
    <property type="entry name" value="Secretory_peroxidase"/>
</dbReference>
<dbReference type="GO" id="GO:0046872">
    <property type="term" value="F:metal ion binding"/>
    <property type="evidence" value="ECO:0007669"/>
    <property type="project" value="UniProtKB-KW"/>
</dbReference>
<feature type="binding site" evidence="16">
    <location>
        <position position="56"/>
    </location>
    <ligand>
        <name>Ca(2+)</name>
        <dbReference type="ChEBI" id="CHEBI:29108"/>
        <label>1</label>
    </ligand>
</feature>
<dbReference type="PROSITE" id="PS00436">
    <property type="entry name" value="PEROXIDASE_2"/>
    <property type="match status" value="1"/>
</dbReference>
<evidence type="ECO:0000256" key="16">
    <source>
        <dbReference type="PIRSR" id="PIRSR600823-3"/>
    </source>
</evidence>
<evidence type="ECO:0000256" key="3">
    <source>
        <dbReference type="ARBA" id="ARBA00002322"/>
    </source>
</evidence>
<feature type="disulfide bond" evidence="18">
    <location>
        <begin position="184"/>
        <end position="211"/>
    </location>
</feature>
<evidence type="ECO:0000256" key="13">
    <source>
        <dbReference type="ARBA" id="ARBA00023324"/>
    </source>
</evidence>
<feature type="binding site" evidence="15">
    <location>
        <position position="152"/>
    </location>
    <ligand>
        <name>substrate</name>
    </ligand>
</feature>
<protein>
    <recommendedName>
        <fullName evidence="4">peroxidase</fullName>
        <ecNumber evidence="4">1.11.1.7</ecNumber>
    </recommendedName>
</protein>
<dbReference type="PANTHER" id="PTHR31388">
    <property type="entry name" value="PEROXIDASE 72-RELATED"/>
    <property type="match status" value="1"/>
</dbReference>
<keyword evidence="22" id="KW-1185">Reference proteome</keyword>